<name>A0A914CGC4_9BILA</name>
<evidence type="ECO:0000313" key="3">
    <source>
        <dbReference type="WBParaSite" id="ACRNAN_scaffold10403.g26139.t1"/>
    </source>
</evidence>
<feature type="transmembrane region" description="Helical" evidence="1">
    <location>
        <begin position="63"/>
        <end position="83"/>
    </location>
</feature>
<keyword evidence="1" id="KW-0472">Membrane</keyword>
<keyword evidence="1" id="KW-0812">Transmembrane</keyword>
<evidence type="ECO:0000256" key="1">
    <source>
        <dbReference type="SAM" id="Phobius"/>
    </source>
</evidence>
<organism evidence="2 3">
    <name type="scientific">Acrobeloides nanus</name>
    <dbReference type="NCBI Taxonomy" id="290746"/>
    <lineage>
        <taxon>Eukaryota</taxon>
        <taxon>Metazoa</taxon>
        <taxon>Ecdysozoa</taxon>
        <taxon>Nematoda</taxon>
        <taxon>Chromadorea</taxon>
        <taxon>Rhabditida</taxon>
        <taxon>Tylenchina</taxon>
        <taxon>Cephalobomorpha</taxon>
        <taxon>Cephaloboidea</taxon>
        <taxon>Cephalobidae</taxon>
        <taxon>Acrobeloides</taxon>
    </lineage>
</organism>
<dbReference type="AlphaFoldDB" id="A0A914CGC4"/>
<keyword evidence="2" id="KW-1185">Reference proteome</keyword>
<sequence>MDGPFLNATCGNAQLYATSGFLRAVHVIQIVFSLASLSILVVNLPFRCFHQKQIHLHTNLKILLINAAILYGLHSISMLIVQAKHQV</sequence>
<evidence type="ECO:0000313" key="2">
    <source>
        <dbReference type="Proteomes" id="UP000887540"/>
    </source>
</evidence>
<accession>A0A914CGC4</accession>
<protein>
    <submittedName>
        <fullName evidence="3">Uncharacterized protein</fullName>
    </submittedName>
</protein>
<proteinExistence type="predicted"/>
<keyword evidence="1" id="KW-1133">Transmembrane helix</keyword>
<feature type="transmembrane region" description="Helical" evidence="1">
    <location>
        <begin position="20"/>
        <end position="42"/>
    </location>
</feature>
<reference evidence="3" key="1">
    <citation type="submission" date="2022-11" db="UniProtKB">
        <authorList>
            <consortium name="WormBaseParasite"/>
        </authorList>
    </citation>
    <scope>IDENTIFICATION</scope>
</reference>
<dbReference type="Proteomes" id="UP000887540">
    <property type="component" value="Unplaced"/>
</dbReference>
<dbReference type="WBParaSite" id="ACRNAN_scaffold10403.g26139.t1">
    <property type="protein sequence ID" value="ACRNAN_scaffold10403.g26139.t1"/>
    <property type="gene ID" value="ACRNAN_scaffold10403.g26139"/>
</dbReference>